<feature type="transmembrane region" description="Helical" evidence="6">
    <location>
        <begin position="373"/>
        <end position="390"/>
    </location>
</feature>
<feature type="transmembrane region" description="Helical" evidence="6">
    <location>
        <begin position="46"/>
        <end position="68"/>
    </location>
</feature>
<evidence type="ECO:0000256" key="1">
    <source>
        <dbReference type="ARBA" id="ARBA00004651"/>
    </source>
</evidence>
<accession>A0ABD5QKV3</accession>
<dbReference type="PANTHER" id="PTHR30250">
    <property type="entry name" value="PST FAMILY PREDICTED COLANIC ACID TRANSPORTER"/>
    <property type="match status" value="1"/>
</dbReference>
<comment type="caution">
    <text evidence="7">The sequence shown here is derived from an EMBL/GenBank/DDBJ whole genome shotgun (WGS) entry which is preliminary data.</text>
</comment>
<dbReference type="EMBL" id="JBHSJG010000052">
    <property type="protein sequence ID" value="MFC4989647.1"/>
    <property type="molecule type" value="Genomic_DNA"/>
</dbReference>
<feature type="transmembrane region" description="Helical" evidence="6">
    <location>
        <begin position="336"/>
        <end position="352"/>
    </location>
</feature>
<keyword evidence="8" id="KW-1185">Reference proteome</keyword>
<evidence type="ECO:0000256" key="4">
    <source>
        <dbReference type="ARBA" id="ARBA00022989"/>
    </source>
</evidence>
<keyword evidence="4 6" id="KW-1133">Transmembrane helix</keyword>
<feature type="transmembrane region" description="Helical" evidence="6">
    <location>
        <begin position="89"/>
        <end position="112"/>
    </location>
</feature>
<feature type="transmembrane region" description="Helical" evidence="6">
    <location>
        <begin position="456"/>
        <end position="476"/>
    </location>
</feature>
<evidence type="ECO:0000256" key="2">
    <source>
        <dbReference type="ARBA" id="ARBA00022475"/>
    </source>
</evidence>
<name>A0ABD5QKV3_9EURY</name>
<gene>
    <name evidence="7" type="ORF">ACFPFO_18160</name>
</gene>
<comment type="subcellular location">
    <subcellularLocation>
        <location evidence="1">Cell membrane</location>
        <topology evidence="1">Multi-pass membrane protein</topology>
    </subcellularLocation>
</comment>
<proteinExistence type="predicted"/>
<feature type="transmembrane region" description="Helical" evidence="6">
    <location>
        <begin position="229"/>
        <end position="253"/>
    </location>
</feature>
<evidence type="ECO:0000256" key="5">
    <source>
        <dbReference type="ARBA" id="ARBA00023136"/>
    </source>
</evidence>
<keyword evidence="3 6" id="KW-0812">Transmembrane</keyword>
<dbReference type="PANTHER" id="PTHR30250:SF11">
    <property type="entry name" value="O-ANTIGEN TRANSPORTER-RELATED"/>
    <property type="match status" value="1"/>
</dbReference>
<evidence type="ECO:0000256" key="3">
    <source>
        <dbReference type="ARBA" id="ARBA00022692"/>
    </source>
</evidence>
<feature type="transmembrane region" description="Helical" evidence="6">
    <location>
        <begin position="191"/>
        <end position="208"/>
    </location>
</feature>
<feature type="transmembrane region" description="Helical" evidence="6">
    <location>
        <begin position="396"/>
        <end position="420"/>
    </location>
</feature>
<keyword evidence="2" id="KW-1003">Cell membrane</keyword>
<dbReference type="AlphaFoldDB" id="A0ABD5QKV3"/>
<feature type="transmembrane region" description="Helical" evidence="6">
    <location>
        <begin position="124"/>
        <end position="146"/>
    </location>
</feature>
<evidence type="ECO:0000256" key="6">
    <source>
        <dbReference type="SAM" id="Phobius"/>
    </source>
</evidence>
<feature type="transmembrane region" description="Helical" evidence="6">
    <location>
        <begin position="265"/>
        <end position="284"/>
    </location>
</feature>
<feature type="transmembrane region" description="Helical" evidence="6">
    <location>
        <begin position="305"/>
        <end position="324"/>
    </location>
</feature>
<evidence type="ECO:0000313" key="8">
    <source>
        <dbReference type="Proteomes" id="UP001595925"/>
    </source>
</evidence>
<evidence type="ECO:0000313" key="7">
    <source>
        <dbReference type="EMBL" id="MFC4989647.1"/>
    </source>
</evidence>
<protein>
    <submittedName>
        <fullName evidence="7">Flippase</fullName>
    </submittedName>
</protein>
<reference evidence="7 8" key="1">
    <citation type="journal article" date="2019" name="Int. J. Syst. Evol. Microbiol.">
        <title>The Global Catalogue of Microorganisms (GCM) 10K type strain sequencing project: providing services to taxonomists for standard genome sequencing and annotation.</title>
        <authorList>
            <consortium name="The Broad Institute Genomics Platform"/>
            <consortium name="The Broad Institute Genome Sequencing Center for Infectious Disease"/>
            <person name="Wu L."/>
            <person name="Ma J."/>
        </authorList>
    </citation>
    <scope>NUCLEOTIDE SEQUENCE [LARGE SCALE GENOMIC DNA]</scope>
    <source>
        <strain evidence="7 8">CGMCC 1.15824</strain>
    </source>
</reference>
<dbReference type="RefSeq" id="WP_224830343.1">
    <property type="nucleotide sequence ID" value="NZ_JAIVEF010000050.1"/>
</dbReference>
<dbReference type="InterPro" id="IPR050833">
    <property type="entry name" value="Poly_Biosynth_Transport"/>
</dbReference>
<sequence>MSDENDSGVFTLATQGSITLVGNVFGKGLGFAFVAVATRLVTPAEYGVFTLGLSIVLFAQGFASLNIYRSIDYFVPQYLSDSNYGRAKRTLQSAFIIGGVMSILGAVVLFLARERLSTIFNEPRVAAVLSLLILLIPLQTLLRMLITSFNSIKKMKYRVLVKDLISPLIRTLGVILLVSTGAGLLGLVGGYLLGVALAVVCGLAFLLYEADWIRNAKSSPISNRSLVSYSLPLVLAGMIYSLVGQIDYFVIGYFLSSTDVGQYRIAYLLAVNLLIVLAAITPVFKPMVSENRSNTPLLESRYQLATRWITMLTIPPALTLILAPDIYLSLLFTEEYTAASAAVVALTIGYLLNASFGPEGMILEGLGHTRLTLINTFMLVSVNGILNILLVPQLGILGAGIATGTALAVTGLLGVGEIYLLRSITPISWKLLRVWIAIIFPIIVGWATMSLDLGDIQTALVLPISIFTGYILGIRATNGFTDDDRKIASRIDGYLGYSVIYPIIS</sequence>
<keyword evidence="5 6" id="KW-0472">Membrane</keyword>
<dbReference type="Pfam" id="PF13440">
    <property type="entry name" value="Polysacc_synt_3"/>
    <property type="match status" value="1"/>
</dbReference>
<dbReference type="GO" id="GO:0005886">
    <property type="term" value="C:plasma membrane"/>
    <property type="evidence" value="ECO:0007669"/>
    <property type="project" value="UniProtKB-SubCell"/>
</dbReference>
<dbReference type="Proteomes" id="UP001595925">
    <property type="component" value="Unassembled WGS sequence"/>
</dbReference>
<feature type="transmembrane region" description="Helical" evidence="6">
    <location>
        <begin position="432"/>
        <end position="450"/>
    </location>
</feature>
<dbReference type="CDD" id="cd13128">
    <property type="entry name" value="MATE_Wzx_like"/>
    <property type="match status" value="1"/>
</dbReference>
<organism evidence="7 8">
    <name type="scientific">Saliphagus infecundisoli</name>
    <dbReference type="NCBI Taxonomy" id="1849069"/>
    <lineage>
        <taxon>Archaea</taxon>
        <taxon>Methanobacteriati</taxon>
        <taxon>Methanobacteriota</taxon>
        <taxon>Stenosarchaea group</taxon>
        <taxon>Halobacteria</taxon>
        <taxon>Halobacteriales</taxon>
        <taxon>Natrialbaceae</taxon>
        <taxon>Saliphagus</taxon>
    </lineage>
</organism>